<dbReference type="InterPro" id="IPR004007">
    <property type="entry name" value="DhaL_dom"/>
</dbReference>
<name>A0ABM7UBU0_9ACTO</name>
<keyword evidence="1" id="KW-0808">Transferase</keyword>
<gene>
    <name evidence="6" type="ORF">MANAM107_16170</name>
</gene>
<evidence type="ECO:0000259" key="4">
    <source>
        <dbReference type="PROSITE" id="PS51096"/>
    </source>
</evidence>
<feature type="domain" description="DhaL" evidence="5">
    <location>
        <begin position="13"/>
        <end position="210"/>
    </location>
</feature>
<feature type="domain" description="PTS EIIA type-4" evidence="4">
    <location>
        <begin position="276"/>
        <end position="410"/>
    </location>
</feature>
<keyword evidence="2" id="KW-0418">Kinase</keyword>
<evidence type="ECO:0000256" key="2">
    <source>
        <dbReference type="ARBA" id="ARBA00022777"/>
    </source>
</evidence>
<dbReference type="PROSITE" id="PS51096">
    <property type="entry name" value="PTS_EIIA_TYPE_4"/>
    <property type="match status" value="1"/>
</dbReference>
<sequence length="414" mass="39755">MSRAPGIQELGAADLRAWLHECSALVSAHAEELTALDAAIGDADHGANMKRGLSAVEAVLEAGGFETIGALLKKAGMTLVSTVGGASGPLYGTFFMRMGAAAGAAAALDAQGLAQAMAAGVEGIAARGRATTGEKTMLDAWSPALEALGSHPEDLVAATAAAARAAEEGRQATEAMIATKGRASYLAERSVGHIDPGAASTALILQALAQVVAGGSAGDGGTGAAAEAVPAPGTGADDGASPTGGAQSREGAPADEPAAAAVAPAQESAPSAAPSAVGIVLVSHSRALAQAAADLATSLVAGLDVVVEIAAGLPDGGLGTDGSAVAAAITRVAQGRGSAGVLVLADLGSAIMSAEAALEQLEEPVAARTRISAAPFIEGLVGAYAAAGIGRDLDAVAAEALTASAAKEAQVGAS</sequence>
<dbReference type="PROSITE" id="PS51480">
    <property type="entry name" value="DHAL"/>
    <property type="match status" value="1"/>
</dbReference>
<dbReference type="SMART" id="SM01120">
    <property type="entry name" value="Dak2"/>
    <property type="match status" value="1"/>
</dbReference>
<feature type="region of interest" description="Disordered" evidence="3">
    <location>
        <begin position="219"/>
        <end position="267"/>
    </location>
</feature>
<organism evidence="6 7">
    <name type="scientific">Actinomyces capricornis</name>
    <dbReference type="NCBI Taxonomy" id="2755559"/>
    <lineage>
        <taxon>Bacteria</taxon>
        <taxon>Bacillati</taxon>
        <taxon>Actinomycetota</taxon>
        <taxon>Actinomycetes</taxon>
        <taxon>Actinomycetales</taxon>
        <taxon>Actinomycetaceae</taxon>
        <taxon>Actinomyces</taxon>
    </lineage>
</organism>
<dbReference type="SUPFAM" id="SSF53062">
    <property type="entry name" value="PTS system fructose IIA component-like"/>
    <property type="match status" value="1"/>
</dbReference>
<dbReference type="InterPro" id="IPR050861">
    <property type="entry name" value="Dihydroxyacetone_Kinase"/>
</dbReference>
<dbReference type="InterPro" id="IPR004701">
    <property type="entry name" value="PTS_EIIA_man-typ"/>
</dbReference>
<reference evidence="6 7" key="1">
    <citation type="submission" date="2021-08" db="EMBL/GenBank/DDBJ databases">
        <title>Whole genome sequence of novel Actinomyces species strain MAS-1.</title>
        <authorList>
            <person name="Saito M."/>
            <person name="Kuwahara N."/>
            <person name="Takizawa T."/>
            <person name="Gotouda H."/>
            <person name="Ochiai T."/>
        </authorList>
    </citation>
    <scope>NUCLEOTIDE SEQUENCE [LARGE SCALE GENOMIC DNA]</scope>
    <source>
        <strain evidence="6 7">MAS-1</strain>
    </source>
</reference>
<dbReference type="InterPro" id="IPR036117">
    <property type="entry name" value="DhaL_dom_sf"/>
</dbReference>
<accession>A0ABM7UBU0</accession>
<dbReference type="Gene3D" id="1.25.40.340">
    <property type="match status" value="1"/>
</dbReference>
<evidence type="ECO:0000259" key="5">
    <source>
        <dbReference type="PROSITE" id="PS51480"/>
    </source>
</evidence>
<evidence type="ECO:0000313" key="6">
    <source>
        <dbReference type="EMBL" id="BDA64783.1"/>
    </source>
</evidence>
<dbReference type="InterPro" id="IPR012737">
    <property type="entry name" value="DhaK_L_YcgS"/>
</dbReference>
<dbReference type="SUPFAM" id="SSF101473">
    <property type="entry name" value="DhaL-like"/>
    <property type="match status" value="1"/>
</dbReference>
<evidence type="ECO:0000256" key="3">
    <source>
        <dbReference type="SAM" id="MobiDB-lite"/>
    </source>
</evidence>
<dbReference type="InterPro" id="IPR036662">
    <property type="entry name" value="PTS_EIIA_man-typ_sf"/>
</dbReference>
<keyword evidence="7" id="KW-1185">Reference proteome</keyword>
<protein>
    <recommendedName>
        <fullName evidence="8">Dihydroxyacetone kinase subunit L</fullName>
    </recommendedName>
</protein>
<dbReference type="EMBL" id="AP025017">
    <property type="protein sequence ID" value="BDA64783.1"/>
    <property type="molecule type" value="Genomic_DNA"/>
</dbReference>
<proteinExistence type="predicted"/>
<dbReference type="Pfam" id="PF02734">
    <property type="entry name" value="Dak2"/>
    <property type="match status" value="1"/>
</dbReference>
<evidence type="ECO:0000256" key="1">
    <source>
        <dbReference type="ARBA" id="ARBA00022679"/>
    </source>
</evidence>
<dbReference type="NCBIfam" id="TIGR02365">
    <property type="entry name" value="dha_L_ycgS"/>
    <property type="match status" value="1"/>
</dbReference>
<dbReference type="PANTHER" id="PTHR28629">
    <property type="entry name" value="TRIOKINASE/FMN CYCLASE"/>
    <property type="match status" value="1"/>
</dbReference>
<evidence type="ECO:0008006" key="8">
    <source>
        <dbReference type="Google" id="ProtNLM"/>
    </source>
</evidence>
<evidence type="ECO:0000313" key="7">
    <source>
        <dbReference type="Proteomes" id="UP000824496"/>
    </source>
</evidence>
<dbReference type="Pfam" id="PF03610">
    <property type="entry name" value="EIIA-man"/>
    <property type="match status" value="1"/>
</dbReference>
<feature type="compositionally biased region" description="Low complexity" evidence="3">
    <location>
        <begin position="250"/>
        <end position="267"/>
    </location>
</feature>
<dbReference type="Proteomes" id="UP000824496">
    <property type="component" value="Chromosome"/>
</dbReference>
<dbReference type="Gene3D" id="3.40.50.510">
    <property type="entry name" value="Phosphotransferase system, mannose-type IIA component"/>
    <property type="match status" value="1"/>
</dbReference>
<dbReference type="PANTHER" id="PTHR28629:SF4">
    <property type="entry name" value="TRIOKINASE_FMN CYCLASE"/>
    <property type="match status" value="1"/>
</dbReference>